<feature type="compositionally biased region" description="Polar residues" evidence="2">
    <location>
        <begin position="536"/>
        <end position="553"/>
    </location>
</feature>
<dbReference type="GO" id="GO:0005737">
    <property type="term" value="C:cytoplasm"/>
    <property type="evidence" value="ECO:0007669"/>
    <property type="project" value="TreeGrafter"/>
</dbReference>
<dbReference type="AlphaFoldDB" id="A0AA39F3X2"/>
<dbReference type="GO" id="GO:0005634">
    <property type="term" value="C:nucleus"/>
    <property type="evidence" value="ECO:0007669"/>
    <property type="project" value="TreeGrafter"/>
</dbReference>
<accession>A0AA39F3X2</accession>
<reference evidence="3" key="2">
    <citation type="submission" date="2023-03" db="EMBL/GenBank/DDBJ databases">
        <authorList>
            <person name="Inwood S.N."/>
            <person name="Skelly J.G."/>
            <person name="Guhlin J."/>
            <person name="Harrop T.W.R."/>
            <person name="Goldson S.G."/>
            <person name="Dearden P.K."/>
        </authorList>
    </citation>
    <scope>NUCLEOTIDE SEQUENCE</scope>
    <source>
        <strain evidence="3">Lincoln</strain>
        <tissue evidence="3">Whole body</tissue>
    </source>
</reference>
<feature type="region of interest" description="Disordered" evidence="2">
    <location>
        <begin position="536"/>
        <end position="560"/>
    </location>
</feature>
<dbReference type="Pfam" id="PF09184">
    <property type="entry name" value="PPP4R2"/>
    <property type="match status" value="1"/>
</dbReference>
<evidence type="ECO:0000313" key="3">
    <source>
        <dbReference type="EMBL" id="KAK0162471.1"/>
    </source>
</evidence>
<dbReference type="EMBL" id="JAQQBR010001833">
    <property type="protein sequence ID" value="KAK0162471.1"/>
    <property type="molecule type" value="Genomic_DNA"/>
</dbReference>
<feature type="region of interest" description="Disordered" evidence="2">
    <location>
        <begin position="319"/>
        <end position="338"/>
    </location>
</feature>
<sequence length="770" mass="85020">MDNPEEVLQALDEFQKVRPSEIPRELEDYLNFVAKTGDPVYQWSLIKPLFREKLVRVMTDFYETCPTLDLASSPNLEHFNYDIMKCNLLELLESFANAPFTVQRICELLTSPRKEYNRVDKFMRAIEKNILVVSTKEPGPAARRNENGDSMVNGTIDDDESTPTAQTTNEVEMESWVKDCTTDTNVSPIVSEHDVSLMVTAASGSSAVIPTKITKDLLSDDDNNTSSVIHGRNELQSKSSEMTVSNFIAAAHEISNATNIVSAISTSNITSNNSVVNDTSLMCDNNVENSSANITDDTHDNSSSIGIAIGDVAEAIVNEDTSSQPSLDSESGDDSESNVTITAANANENNKKLQTTFQTKDFVKIDDNKMVNNKYYCDSESQIDECKLPLLSSSSSSSSSESSPLINNESDINFDGEGRSSPARQRDGTASNSDDESKSSCDSNSESIEKRPRIECDNDTAVSEIISDKIDNGGNNFASVIATKIELNSSVDELRNDNDKLLISNDELIIDETKKIDGGLSRDLLTQSEIYSTNQEQVRSELSSDSVIHSGNSKENESEELIGDTLSKVIVEEPNVDRITECLEKNSRKCEDHSSVVIEEAMDDDIKETNSNTMIPHPIPIVEEPKDDDINTENNSTVISELSTNNISINDNRNELLQRDNNEDVCQSSIDNLQANDEAKIITDVAVNDELTSRNILISEKSHELNPPDIVEQMESKTIIDAGESMEIDNEETMAVPFSILINSLYVPFSITRPRSTTAMRSAFLIVLNR</sequence>
<dbReference type="PANTHER" id="PTHR16487">
    <property type="entry name" value="PPP4R2-RELATED PROTEIN"/>
    <property type="match status" value="1"/>
</dbReference>
<keyword evidence="4" id="KW-1185">Reference proteome</keyword>
<evidence type="ECO:0000313" key="4">
    <source>
        <dbReference type="Proteomes" id="UP001168972"/>
    </source>
</evidence>
<protein>
    <recommendedName>
        <fullName evidence="5">Serine/threonine-protein phosphatase 4 regulatory subunit 2</fullName>
    </recommendedName>
</protein>
<comment type="similarity">
    <text evidence="1">Belongs to the PPP4R2 family.</text>
</comment>
<feature type="region of interest" description="Disordered" evidence="2">
    <location>
        <begin position="137"/>
        <end position="170"/>
    </location>
</feature>
<dbReference type="GO" id="GO:0030289">
    <property type="term" value="C:protein phosphatase 4 complex"/>
    <property type="evidence" value="ECO:0007669"/>
    <property type="project" value="InterPro"/>
</dbReference>
<evidence type="ECO:0000256" key="1">
    <source>
        <dbReference type="ARBA" id="ARBA00009207"/>
    </source>
</evidence>
<comment type="caution">
    <text evidence="3">The sequence shown here is derived from an EMBL/GenBank/DDBJ whole genome shotgun (WGS) entry which is preliminary data.</text>
</comment>
<proteinExistence type="inferred from homology"/>
<evidence type="ECO:0008006" key="5">
    <source>
        <dbReference type="Google" id="ProtNLM"/>
    </source>
</evidence>
<dbReference type="Proteomes" id="UP001168972">
    <property type="component" value="Unassembled WGS sequence"/>
</dbReference>
<feature type="region of interest" description="Disordered" evidence="2">
    <location>
        <begin position="390"/>
        <end position="455"/>
    </location>
</feature>
<gene>
    <name evidence="3" type="ORF">PV327_006246</name>
</gene>
<reference evidence="3" key="1">
    <citation type="journal article" date="2023" name="bioRxiv">
        <title>Scaffold-level genome assemblies of two parasitoid biocontrol wasps reveal the parthenogenesis mechanism and an associated novel virus.</title>
        <authorList>
            <person name="Inwood S."/>
            <person name="Skelly J."/>
            <person name="Guhlin J."/>
            <person name="Harrop T."/>
            <person name="Goldson S."/>
            <person name="Dearden P."/>
        </authorList>
    </citation>
    <scope>NUCLEOTIDE SEQUENCE</scope>
    <source>
        <strain evidence="3">Lincoln</strain>
        <tissue evidence="3">Whole body</tissue>
    </source>
</reference>
<name>A0AA39F3X2_MICHY</name>
<feature type="compositionally biased region" description="Low complexity" evidence="2">
    <location>
        <begin position="392"/>
        <end position="403"/>
    </location>
</feature>
<dbReference type="InterPro" id="IPR015267">
    <property type="entry name" value="PPP4R2"/>
</dbReference>
<organism evidence="3 4">
    <name type="scientific">Microctonus hyperodae</name>
    <name type="common">Parasitoid wasp</name>
    <dbReference type="NCBI Taxonomy" id="165561"/>
    <lineage>
        <taxon>Eukaryota</taxon>
        <taxon>Metazoa</taxon>
        <taxon>Ecdysozoa</taxon>
        <taxon>Arthropoda</taxon>
        <taxon>Hexapoda</taxon>
        <taxon>Insecta</taxon>
        <taxon>Pterygota</taxon>
        <taxon>Neoptera</taxon>
        <taxon>Endopterygota</taxon>
        <taxon>Hymenoptera</taxon>
        <taxon>Apocrita</taxon>
        <taxon>Ichneumonoidea</taxon>
        <taxon>Braconidae</taxon>
        <taxon>Euphorinae</taxon>
        <taxon>Microctonus</taxon>
    </lineage>
</organism>
<dbReference type="GO" id="GO:0019888">
    <property type="term" value="F:protein phosphatase regulator activity"/>
    <property type="evidence" value="ECO:0007669"/>
    <property type="project" value="InterPro"/>
</dbReference>
<evidence type="ECO:0000256" key="2">
    <source>
        <dbReference type="SAM" id="MobiDB-lite"/>
    </source>
</evidence>
<feature type="region of interest" description="Disordered" evidence="2">
    <location>
        <begin position="608"/>
        <end position="630"/>
    </location>
</feature>
<dbReference type="PANTHER" id="PTHR16487:SF0">
    <property type="entry name" value="PROTEIN PHOSPHATASE 4 REGULATORY SUBUNIT 2-RELATED"/>
    <property type="match status" value="1"/>
</dbReference>